<dbReference type="EMBL" id="MN739751">
    <property type="protein sequence ID" value="QHT24898.1"/>
    <property type="molecule type" value="Genomic_DNA"/>
</dbReference>
<accession>A0A6C0E7X4</accession>
<organism evidence="1">
    <name type="scientific">viral metagenome</name>
    <dbReference type="NCBI Taxonomy" id="1070528"/>
    <lineage>
        <taxon>unclassified sequences</taxon>
        <taxon>metagenomes</taxon>
        <taxon>organismal metagenomes</taxon>
    </lineage>
</organism>
<evidence type="ECO:0000313" key="1">
    <source>
        <dbReference type="EMBL" id="QHT24898.1"/>
    </source>
</evidence>
<proteinExistence type="predicted"/>
<reference evidence="1" key="1">
    <citation type="journal article" date="2020" name="Nature">
        <title>Giant virus diversity and host interactions through global metagenomics.</title>
        <authorList>
            <person name="Schulz F."/>
            <person name="Roux S."/>
            <person name="Paez-Espino D."/>
            <person name="Jungbluth S."/>
            <person name="Walsh D.A."/>
            <person name="Denef V.J."/>
            <person name="McMahon K.D."/>
            <person name="Konstantinidis K.T."/>
            <person name="Eloe-Fadrosh E.A."/>
            <person name="Kyrpides N.C."/>
            <person name="Woyke T."/>
        </authorList>
    </citation>
    <scope>NUCLEOTIDE SEQUENCE</scope>
    <source>
        <strain evidence="1">GVMAG-M-3300023179-150</strain>
    </source>
</reference>
<name>A0A6C0E7X4_9ZZZZ</name>
<sequence>MISDKLFFADPGTNATLTTTLNEGSTLSSSDNQIMVTSAVNFPSTGRITIDSETILYTGKSGNTLTGCQRGYNSTVATTHADGSTVTLIARVAQNSYGTDQQHAGWYKERGSSEKSLRLNDSDLMMSGIVRFNRSNNNFQGYNGSEWVTFNATQGESGPAGADASETFTFVNLPDGIENDGQIYKEVSGTDIHLRSLRSGTFDLNAGVTNINALNINKGSDYLTLTPAPRPYVWDFSTNDTSSISFLKSSISDIKFKAFGQISKWKVKSGATITSGSAVRITLSVSGNSYTESSTYLVIEPYTYSSLVQETREGAGFLGIALENKTSGQTCEVCTDGITTVVLGDGDGAGNQTSGNINGPGSYGFVGYDGKVYNESISTGISANTPVAGYWLERGGFITGSEVLFYVKGGFSFT</sequence>
<dbReference type="AlphaFoldDB" id="A0A6C0E7X4"/>
<protein>
    <submittedName>
        <fullName evidence="1">Uncharacterized protein</fullName>
    </submittedName>
</protein>